<comment type="caution">
    <text evidence="2">The sequence shown here is derived from an EMBL/GenBank/DDBJ whole genome shotgun (WGS) entry which is preliminary data.</text>
</comment>
<dbReference type="Proteomes" id="UP000237105">
    <property type="component" value="Unassembled WGS sequence"/>
</dbReference>
<organism evidence="2 3">
    <name type="scientific">Parasponia andersonii</name>
    <name type="common">Sponia andersonii</name>
    <dbReference type="NCBI Taxonomy" id="3476"/>
    <lineage>
        <taxon>Eukaryota</taxon>
        <taxon>Viridiplantae</taxon>
        <taxon>Streptophyta</taxon>
        <taxon>Embryophyta</taxon>
        <taxon>Tracheophyta</taxon>
        <taxon>Spermatophyta</taxon>
        <taxon>Magnoliopsida</taxon>
        <taxon>eudicotyledons</taxon>
        <taxon>Gunneridae</taxon>
        <taxon>Pentapetalae</taxon>
        <taxon>rosids</taxon>
        <taxon>fabids</taxon>
        <taxon>Rosales</taxon>
        <taxon>Cannabaceae</taxon>
        <taxon>Parasponia</taxon>
    </lineage>
</organism>
<evidence type="ECO:0000313" key="2">
    <source>
        <dbReference type="EMBL" id="PON62371.1"/>
    </source>
</evidence>
<reference evidence="3" key="1">
    <citation type="submission" date="2016-06" db="EMBL/GenBank/DDBJ databases">
        <title>Parallel loss of symbiosis genes in relatives of nitrogen-fixing non-legume Parasponia.</title>
        <authorList>
            <person name="Van Velzen R."/>
            <person name="Holmer R."/>
            <person name="Bu F."/>
            <person name="Rutten L."/>
            <person name="Van Zeijl A."/>
            <person name="Liu W."/>
            <person name="Santuari L."/>
            <person name="Cao Q."/>
            <person name="Sharma T."/>
            <person name="Shen D."/>
            <person name="Roswanjaya Y."/>
            <person name="Wardhani T."/>
            <person name="Kalhor M.S."/>
            <person name="Jansen J."/>
            <person name="Van den Hoogen J."/>
            <person name="Gungor B."/>
            <person name="Hartog M."/>
            <person name="Hontelez J."/>
            <person name="Verver J."/>
            <person name="Yang W.-C."/>
            <person name="Schijlen E."/>
            <person name="Repin R."/>
            <person name="Schilthuizen M."/>
            <person name="Schranz E."/>
            <person name="Heidstra R."/>
            <person name="Miyata K."/>
            <person name="Fedorova E."/>
            <person name="Kohlen W."/>
            <person name="Bisseling T."/>
            <person name="Smit S."/>
            <person name="Geurts R."/>
        </authorList>
    </citation>
    <scope>NUCLEOTIDE SEQUENCE [LARGE SCALE GENOMIC DNA]</scope>
    <source>
        <strain evidence="3">cv. WU1-14</strain>
    </source>
</reference>
<dbReference type="AlphaFoldDB" id="A0A2P5CMV8"/>
<dbReference type="OrthoDB" id="10339064at2759"/>
<name>A0A2P5CMV8_PARAD</name>
<feature type="compositionally biased region" description="Low complexity" evidence="1">
    <location>
        <begin position="63"/>
        <end position="76"/>
    </location>
</feature>
<feature type="region of interest" description="Disordered" evidence="1">
    <location>
        <begin position="1"/>
        <end position="20"/>
    </location>
</feature>
<gene>
    <name evidence="2" type="ORF">PanWU01x14_138960</name>
</gene>
<dbReference type="EMBL" id="JXTB01000113">
    <property type="protein sequence ID" value="PON62371.1"/>
    <property type="molecule type" value="Genomic_DNA"/>
</dbReference>
<sequence>METIFSGTASTSQRKNSISTFPPKRGLIISQIVNSFVKTINSTASKAGGSLGISSNKDVAGESSTYSSSPPSFYCSDGNNSDVA</sequence>
<feature type="region of interest" description="Disordered" evidence="1">
    <location>
        <begin position="45"/>
        <end position="84"/>
    </location>
</feature>
<evidence type="ECO:0000313" key="3">
    <source>
        <dbReference type="Proteomes" id="UP000237105"/>
    </source>
</evidence>
<evidence type="ECO:0000256" key="1">
    <source>
        <dbReference type="SAM" id="MobiDB-lite"/>
    </source>
</evidence>
<proteinExistence type="predicted"/>
<keyword evidence="3" id="KW-1185">Reference proteome</keyword>
<accession>A0A2P5CMV8</accession>
<protein>
    <submittedName>
        <fullName evidence="2">Uncharacterized protein</fullName>
    </submittedName>
</protein>